<keyword evidence="4" id="KW-0804">Transcription</keyword>
<dbReference type="PRINTS" id="PR00039">
    <property type="entry name" value="HTHLYSR"/>
</dbReference>
<dbReference type="EMBL" id="BJXR01000030">
    <property type="protein sequence ID" value="GEN08720.1"/>
    <property type="molecule type" value="Genomic_DNA"/>
</dbReference>
<dbReference type="SUPFAM" id="SSF53850">
    <property type="entry name" value="Periplasmic binding protein-like II"/>
    <property type="match status" value="1"/>
</dbReference>
<dbReference type="InterPro" id="IPR036388">
    <property type="entry name" value="WH-like_DNA-bd_sf"/>
</dbReference>
<reference evidence="7 10" key="2">
    <citation type="submission" date="2019-07" db="EMBL/GenBank/DDBJ databases">
        <title>Whole genome shotgun sequence of Myxococcus fulvus NBRC 100333.</title>
        <authorList>
            <person name="Hosoyama A."/>
            <person name="Uohara A."/>
            <person name="Ohji S."/>
            <person name="Ichikawa N."/>
        </authorList>
    </citation>
    <scope>NUCLEOTIDE SEQUENCE [LARGE SCALE GENOMIC DNA]</scope>
    <source>
        <strain evidence="7 10">NBRC 100333</strain>
    </source>
</reference>
<keyword evidence="9" id="KW-1185">Reference proteome</keyword>
<gene>
    <name evidence="7" type="ORF">MFU01_37570</name>
    <name evidence="8" type="ORF">SAMN05443572_108239</name>
</gene>
<keyword evidence="3" id="KW-0238">DNA-binding</keyword>
<comment type="similarity">
    <text evidence="1">Belongs to the LysR transcriptional regulatory family.</text>
</comment>
<dbReference type="EMBL" id="FOIB01000008">
    <property type="protein sequence ID" value="SEU29760.1"/>
    <property type="molecule type" value="Genomic_DNA"/>
</dbReference>
<dbReference type="Pfam" id="PF00126">
    <property type="entry name" value="HTH_1"/>
    <property type="match status" value="1"/>
</dbReference>
<dbReference type="Gene3D" id="3.40.190.10">
    <property type="entry name" value="Periplasmic binding protein-like II"/>
    <property type="match status" value="2"/>
</dbReference>
<evidence type="ECO:0000256" key="4">
    <source>
        <dbReference type="ARBA" id="ARBA00023163"/>
    </source>
</evidence>
<evidence type="ECO:0000313" key="9">
    <source>
        <dbReference type="Proteomes" id="UP000183760"/>
    </source>
</evidence>
<evidence type="ECO:0000313" key="8">
    <source>
        <dbReference type="EMBL" id="SEU29760.1"/>
    </source>
</evidence>
<dbReference type="SUPFAM" id="SSF46785">
    <property type="entry name" value="Winged helix' DNA-binding domain"/>
    <property type="match status" value="1"/>
</dbReference>
<accession>A0A511T3I3</accession>
<evidence type="ECO:0000256" key="1">
    <source>
        <dbReference type="ARBA" id="ARBA00009437"/>
    </source>
</evidence>
<dbReference type="Gene3D" id="1.10.10.10">
    <property type="entry name" value="Winged helix-like DNA-binding domain superfamily/Winged helix DNA-binding domain"/>
    <property type="match status" value="1"/>
</dbReference>
<evidence type="ECO:0000256" key="3">
    <source>
        <dbReference type="ARBA" id="ARBA00023125"/>
    </source>
</evidence>
<proteinExistence type="inferred from homology"/>
<dbReference type="RefSeq" id="WP_046712798.1">
    <property type="nucleotide sequence ID" value="NZ_BJXR01000030.1"/>
</dbReference>
<dbReference type="Pfam" id="PF03466">
    <property type="entry name" value="LysR_substrate"/>
    <property type="match status" value="1"/>
</dbReference>
<dbReference type="InterPro" id="IPR036390">
    <property type="entry name" value="WH_DNA-bd_sf"/>
</dbReference>
<dbReference type="STRING" id="1334629.MFUL124B02_16035"/>
<feature type="transmembrane region" description="Helical" evidence="5">
    <location>
        <begin position="12"/>
        <end position="35"/>
    </location>
</feature>
<evidence type="ECO:0000259" key="6">
    <source>
        <dbReference type="PROSITE" id="PS50931"/>
    </source>
</evidence>
<dbReference type="GO" id="GO:0003700">
    <property type="term" value="F:DNA-binding transcription factor activity"/>
    <property type="evidence" value="ECO:0007669"/>
    <property type="project" value="InterPro"/>
</dbReference>
<dbReference type="InterPro" id="IPR050389">
    <property type="entry name" value="LysR-type_TF"/>
</dbReference>
<protein>
    <submittedName>
        <fullName evidence="7 8">LysR family transcriptional regulator</fullName>
    </submittedName>
</protein>
<name>A0A511T3I3_MYXFU</name>
<keyword evidence="5" id="KW-0812">Transmembrane</keyword>
<sequence length="306" mass="33419">MNALYEKSLDLNLLRVFVVVAEAGSVTAAAARLYLTQPAVSAALRRLTEAVGAPLFVRSGRGLALSARGRRLLATARPHLEALVEAALSPAAFDPGTSERTVRLGLSDASESWLLPRLLEVLAREAPRMRLVVLPAQFRNVGALLSTSAVDVAMTVADELPPNIRRLKLFHEGFVCLYDPRHARPGKRFTLERYLEHEHVIVSYNGDLRGVVEDALGLQRKVRVSIPSFHGVGDLVEGSALLATVPGMVARQVVALRPALRTVKLPFAVEGSPLELFWRVTSEDDEALRFIREHVVRIARSPGPSP</sequence>
<dbReference type="PANTHER" id="PTHR30118:SF15">
    <property type="entry name" value="TRANSCRIPTIONAL REGULATORY PROTEIN"/>
    <property type="match status" value="1"/>
</dbReference>
<organism evidence="7 10">
    <name type="scientific">Myxococcus fulvus</name>
    <dbReference type="NCBI Taxonomy" id="33"/>
    <lineage>
        <taxon>Bacteria</taxon>
        <taxon>Pseudomonadati</taxon>
        <taxon>Myxococcota</taxon>
        <taxon>Myxococcia</taxon>
        <taxon>Myxococcales</taxon>
        <taxon>Cystobacterineae</taxon>
        <taxon>Myxococcaceae</taxon>
        <taxon>Myxococcus</taxon>
    </lineage>
</organism>
<evidence type="ECO:0000256" key="5">
    <source>
        <dbReference type="SAM" id="Phobius"/>
    </source>
</evidence>
<dbReference type="PANTHER" id="PTHR30118">
    <property type="entry name" value="HTH-TYPE TRANSCRIPTIONAL REGULATOR LEUO-RELATED"/>
    <property type="match status" value="1"/>
</dbReference>
<dbReference type="Proteomes" id="UP000183760">
    <property type="component" value="Unassembled WGS sequence"/>
</dbReference>
<dbReference type="AlphaFoldDB" id="A0A511T3I3"/>
<dbReference type="Proteomes" id="UP000321514">
    <property type="component" value="Unassembled WGS sequence"/>
</dbReference>
<keyword evidence="5" id="KW-0472">Membrane</keyword>
<dbReference type="InterPro" id="IPR005119">
    <property type="entry name" value="LysR_subst-bd"/>
</dbReference>
<comment type="caution">
    <text evidence="7">The sequence shown here is derived from an EMBL/GenBank/DDBJ whole genome shotgun (WGS) entry which is preliminary data.</text>
</comment>
<dbReference type="InterPro" id="IPR000847">
    <property type="entry name" value="LysR_HTH_N"/>
</dbReference>
<dbReference type="OrthoDB" id="9774011at2"/>
<reference evidence="8 9" key="1">
    <citation type="submission" date="2016-10" db="EMBL/GenBank/DDBJ databases">
        <authorList>
            <person name="Varghese N."/>
            <person name="Submissions S."/>
        </authorList>
    </citation>
    <scope>NUCLEOTIDE SEQUENCE [LARGE SCALE GENOMIC DNA]</scope>
    <source>
        <strain evidence="8 9">DSM 16525</strain>
    </source>
</reference>
<evidence type="ECO:0000256" key="2">
    <source>
        <dbReference type="ARBA" id="ARBA00023015"/>
    </source>
</evidence>
<keyword evidence="2" id="KW-0805">Transcription regulation</keyword>
<dbReference type="GO" id="GO:0003677">
    <property type="term" value="F:DNA binding"/>
    <property type="evidence" value="ECO:0007669"/>
    <property type="project" value="UniProtKB-KW"/>
</dbReference>
<dbReference type="PROSITE" id="PS50931">
    <property type="entry name" value="HTH_LYSR"/>
    <property type="match status" value="1"/>
</dbReference>
<keyword evidence="5" id="KW-1133">Transmembrane helix</keyword>
<evidence type="ECO:0000313" key="10">
    <source>
        <dbReference type="Proteomes" id="UP000321514"/>
    </source>
</evidence>
<evidence type="ECO:0000313" key="7">
    <source>
        <dbReference type="EMBL" id="GEN08720.1"/>
    </source>
</evidence>
<feature type="domain" description="HTH lysR-type" evidence="6">
    <location>
        <begin position="9"/>
        <end position="66"/>
    </location>
</feature>